<protein>
    <submittedName>
        <fullName evidence="3">Glycoside hydrolase family 79 protein</fullName>
    </submittedName>
</protein>
<proteinExistence type="predicted"/>
<organism evidence="3 4">
    <name type="scientific">Gymnopilus junonius</name>
    <name type="common">Spectacular rustgill mushroom</name>
    <name type="synonym">Gymnopilus spectabilis subsp. junonius</name>
    <dbReference type="NCBI Taxonomy" id="109634"/>
    <lineage>
        <taxon>Eukaryota</taxon>
        <taxon>Fungi</taxon>
        <taxon>Dikarya</taxon>
        <taxon>Basidiomycota</taxon>
        <taxon>Agaricomycotina</taxon>
        <taxon>Agaricomycetes</taxon>
        <taxon>Agaricomycetidae</taxon>
        <taxon>Agaricales</taxon>
        <taxon>Agaricineae</taxon>
        <taxon>Hymenogastraceae</taxon>
        <taxon>Gymnopilus</taxon>
    </lineage>
</organism>
<dbReference type="PANTHER" id="PTHR36183">
    <property type="entry name" value="BETA-GLUCURONIDASE"/>
    <property type="match status" value="1"/>
</dbReference>
<dbReference type="AlphaFoldDB" id="A0A9P5NUW0"/>
<dbReference type="InterPro" id="IPR017853">
    <property type="entry name" value="GH"/>
</dbReference>
<evidence type="ECO:0000313" key="3">
    <source>
        <dbReference type="EMBL" id="KAF8907380.1"/>
    </source>
</evidence>
<evidence type="ECO:0000259" key="2">
    <source>
        <dbReference type="Pfam" id="PF16862"/>
    </source>
</evidence>
<dbReference type="PANTHER" id="PTHR36183:SF2">
    <property type="entry name" value="BETA-GLUCURONIDASE C-TERMINAL DOMAIN-CONTAINING PROTEIN"/>
    <property type="match status" value="1"/>
</dbReference>
<keyword evidence="1" id="KW-0732">Signal</keyword>
<evidence type="ECO:0000256" key="1">
    <source>
        <dbReference type="SAM" id="SignalP"/>
    </source>
</evidence>
<accession>A0A9P5NUW0</accession>
<dbReference type="Proteomes" id="UP000724874">
    <property type="component" value="Unassembled WGS sequence"/>
</dbReference>
<reference evidence="3" key="1">
    <citation type="submission" date="2020-11" db="EMBL/GenBank/DDBJ databases">
        <authorList>
            <consortium name="DOE Joint Genome Institute"/>
            <person name="Ahrendt S."/>
            <person name="Riley R."/>
            <person name="Andreopoulos W."/>
            <person name="LaButti K."/>
            <person name="Pangilinan J."/>
            <person name="Ruiz-duenas F.J."/>
            <person name="Barrasa J.M."/>
            <person name="Sanchez-Garcia M."/>
            <person name="Camarero S."/>
            <person name="Miyauchi S."/>
            <person name="Serrano A."/>
            <person name="Linde D."/>
            <person name="Babiker R."/>
            <person name="Drula E."/>
            <person name="Ayuso-Fernandez I."/>
            <person name="Pacheco R."/>
            <person name="Padilla G."/>
            <person name="Ferreira P."/>
            <person name="Barriuso J."/>
            <person name="Kellner H."/>
            <person name="Castanera R."/>
            <person name="Alfaro M."/>
            <person name="Ramirez L."/>
            <person name="Pisabarro A.G."/>
            <person name="Kuo A."/>
            <person name="Tritt A."/>
            <person name="Lipzen A."/>
            <person name="He G."/>
            <person name="Yan M."/>
            <person name="Ng V."/>
            <person name="Cullen D."/>
            <person name="Martin F."/>
            <person name="Rosso M.-N."/>
            <person name="Henrissat B."/>
            <person name="Hibbett D."/>
            <person name="Martinez A.T."/>
            <person name="Grigoriev I.V."/>
        </authorList>
    </citation>
    <scope>NUCLEOTIDE SEQUENCE</scope>
    <source>
        <strain evidence="3">AH 44721</strain>
    </source>
</reference>
<dbReference type="InterPro" id="IPR031728">
    <property type="entry name" value="GlcAase_C"/>
</dbReference>
<dbReference type="SUPFAM" id="SSF51445">
    <property type="entry name" value="(Trans)glycosidases"/>
    <property type="match status" value="1"/>
</dbReference>
<keyword evidence="3" id="KW-0378">Hydrolase</keyword>
<feature type="chain" id="PRO_5040214695" evidence="1">
    <location>
        <begin position="20"/>
        <end position="540"/>
    </location>
</feature>
<sequence>MIPLALLYALSVKLALVLALSSLKLQGPPTLPSDASHLLNPALASFSIETAFFEEFFGNASAPNRLSLSLLENLKARTGVPAEIRIGGITADSTYWNASQSAALSNFIDSAGALHNTTIGPQFWKSVGLLPHGTKITMTLDLHDLNYEDALLMAKATFEGLVPGQLFAFEIGNEPDQYQVPFTPQSYTAVWATWAKNISTALGIKSPEFQLGATVIDPIWPYDTPGASSALDCVSALAAGADNGHVAKTCSEHTYQYSVCDPARTAVATLPNLVNHTRLAEYLDLWQPRIGAVRQQLGDDAFVIGEYNSVSCSGKDGVSNTFGQALWLLDTILYATSINVSRLYMHQGGPLALQSSTQLNHGGLSFYDMWHPVQNQNGPIQVFPSYSTYLFVGEVLGHSTSLKIANLYPGRQANGSSITTALGDQSAGQLVAYGFWDTSQPSSHSFPTKFALLNLQIFNQTQSGPRPKVEFDISAFRRDQHRPIKIRRLQAPGADVKLSNLTTWAGQSYFSGVATGDLKEEKQQSSIIAVQASEAALVFL</sequence>
<comment type="caution">
    <text evidence="3">The sequence shown here is derived from an EMBL/GenBank/DDBJ whole genome shotgun (WGS) entry which is preliminary data.</text>
</comment>
<gene>
    <name evidence="3" type="ORF">CPB84DRAFT_1674884</name>
</gene>
<dbReference type="InterPro" id="IPR052974">
    <property type="entry name" value="GH79_Enzymes"/>
</dbReference>
<dbReference type="OrthoDB" id="2831684at2759"/>
<dbReference type="Pfam" id="PF16862">
    <property type="entry name" value="Glyco_hydro_79C"/>
    <property type="match status" value="1"/>
</dbReference>
<dbReference type="Gene3D" id="3.20.20.80">
    <property type="entry name" value="Glycosidases"/>
    <property type="match status" value="1"/>
</dbReference>
<dbReference type="EMBL" id="JADNYJ010000015">
    <property type="protein sequence ID" value="KAF8907380.1"/>
    <property type="molecule type" value="Genomic_DNA"/>
</dbReference>
<dbReference type="GO" id="GO:0016787">
    <property type="term" value="F:hydrolase activity"/>
    <property type="evidence" value="ECO:0007669"/>
    <property type="project" value="UniProtKB-KW"/>
</dbReference>
<feature type="domain" description="Beta-glucuronidase C-terminal" evidence="2">
    <location>
        <begin position="433"/>
        <end position="537"/>
    </location>
</feature>
<keyword evidence="4" id="KW-1185">Reference proteome</keyword>
<name>A0A9P5NUW0_GYMJU</name>
<evidence type="ECO:0000313" key="4">
    <source>
        <dbReference type="Proteomes" id="UP000724874"/>
    </source>
</evidence>
<feature type="signal peptide" evidence="1">
    <location>
        <begin position="1"/>
        <end position="19"/>
    </location>
</feature>